<organism evidence="2 3">
    <name type="scientific">Ceutorhynchus assimilis</name>
    <name type="common">cabbage seed weevil</name>
    <dbReference type="NCBI Taxonomy" id="467358"/>
    <lineage>
        <taxon>Eukaryota</taxon>
        <taxon>Metazoa</taxon>
        <taxon>Ecdysozoa</taxon>
        <taxon>Arthropoda</taxon>
        <taxon>Hexapoda</taxon>
        <taxon>Insecta</taxon>
        <taxon>Pterygota</taxon>
        <taxon>Neoptera</taxon>
        <taxon>Endopterygota</taxon>
        <taxon>Coleoptera</taxon>
        <taxon>Polyphaga</taxon>
        <taxon>Cucujiformia</taxon>
        <taxon>Curculionidae</taxon>
        <taxon>Ceutorhynchinae</taxon>
        <taxon>Ceutorhynchus</taxon>
    </lineage>
</organism>
<feature type="region of interest" description="Disordered" evidence="1">
    <location>
        <begin position="77"/>
        <end position="111"/>
    </location>
</feature>
<proteinExistence type="predicted"/>
<keyword evidence="3" id="KW-1185">Reference proteome</keyword>
<accession>A0A9N9Q9D3</accession>
<dbReference type="AlphaFoldDB" id="A0A9N9Q9D3"/>
<sequence length="111" mass="12614">MHNAGRKLKSVFEASGHNLESGSLWLKKKLNFRRGRTVIQETIAPCKAETSKMKMFKLSRNKKVMKKKIQLQFLRTLRKQTRTRSAAESTGLTEPNLPRSGGEGQNPEQDS</sequence>
<gene>
    <name evidence="2" type="ORF">CEUTPL_LOCUS1734</name>
</gene>
<protein>
    <submittedName>
        <fullName evidence="2">Uncharacterized protein</fullName>
    </submittedName>
</protein>
<feature type="compositionally biased region" description="Polar residues" evidence="1">
    <location>
        <begin position="83"/>
        <end position="93"/>
    </location>
</feature>
<evidence type="ECO:0000313" key="2">
    <source>
        <dbReference type="EMBL" id="CAG9761021.1"/>
    </source>
</evidence>
<dbReference type="EMBL" id="OU892277">
    <property type="protein sequence ID" value="CAG9761021.1"/>
    <property type="molecule type" value="Genomic_DNA"/>
</dbReference>
<evidence type="ECO:0000256" key="1">
    <source>
        <dbReference type="SAM" id="MobiDB-lite"/>
    </source>
</evidence>
<name>A0A9N9Q9D3_9CUCU</name>
<dbReference type="Proteomes" id="UP001152799">
    <property type="component" value="Chromosome 1"/>
</dbReference>
<evidence type="ECO:0000313" key="3">
    <source>
        <dbReference type="Proteomes" id="UP001152799"/>
    </source>
</evidence>
<reference evidence="2" key="1">
    <citation type="submission" date="2022-01" db="EMBL/GenBank/DDBJ databases">
        <authorList>
            <person name="King R."/>
        </authorList>
    </citation>
    <scope>NUCLEOTIDE SEQUENCE</scope>
</reference>